<feature type="region of interest" description="Disordered" evidence="1">
    <location>
        <begin position="197"/>
        <end position="226"/>
    </location>
</feature>
<organism evidence="2 3">
    <name type="scientific">Streptomyces bauhiniae</name>
    <dbReference type="NCBI Taxonomy" id="2340725"/>
    <lineage>
        <taxon>Bacteria</taxon>
        <taxon>Bacillati</taxon>
        <taxon>Actinomycetota</taxon>
        <taxon>Actinomycetes</taxon>
        <taxon>Kitasatosporales</taxon>
        <taxon>Streptomycetaceae</taxon>
        <taxon>Streptomyces</taxon>
    </lineage>
</organism>
<dbReference type="Proteomes" id="UP000470520">
    <property type="component" value="Unassembled WGS sequence"/>
</dbReference>
<dbReference type="EMBL" id="JAAGMR010000300">
    <property type="protein sequence ID" value="NEB95209.1"/>
    <property type="molecule type" value="Genomic_DNA"/>
</dbReference>
<feature type="compositionally biased region" description="Basic and acidic residues" evidence="1">
    <location>
        <begin position="199"/>
        <end position="215"/>
    </location>
</feature>
<sequence length="226" mass="24047">MVESARTEIVQDASDGNPESGTCSELVPLTPKAPNAGLELKAMHTSFAVLSQLESEERTRAVRWLMDALGMNGHTPGTETAGSNLPPAGNAPVSGAAEETPSARVFMTQKKPASLVERIACLAYYLTVYRGTPHFKTSDLVLLNTEAAAPRFGNASRDADNADRQNGYLVSAGKGIKQLTPRGEAMVQALPDRGAVKAALEEHPYRQRKTRDTSPKRQAGSGTAGE</sequence>
<evidence type="ECO:0000313" key="2">
    <source>
        <dbReference type="EMBL" id="NEB95209.1"/>
    </source>
</evidence>
<comment type="caution">
    <text evidence="2">The sequence shown here is derived from an EMBL/GenBank/DDBJ whole genome shotgun (WGS) entry which is preliminary data.</text>
</comment>
<dbReference type="AlphaFoldDB" id="A0A7K3QZ76"/>
<evidence type="ECO:0000256" key="1">
    <source>
        <dbReference type="SAM" id="MobiDB-lite"/>
    </source>
</evidence>
<feature type="region of interest" description="Disordered" evidence="1">
    <location>
        <begin position="1"/>
        <end position="24"/>
    </location>
</feature>
<evidence type="ECO:0000313" key="3">
    <source>
        <dbReference type="Proteomes" id="UP000470520"/>
    </source>
</evidence>
<name>A0A7K3QZ76_9ACTN</name>
<protein>
    <submittedName>
        <fullName evidence="2">Uncharacterized protein</fullName>
    </submittedName>
</protein>
<accession>A0A7K3QZ76</accession>
<gene>
    <name evidence="2" type="ORF">G3I21_26605</name>
</gene>
<reference evidence="2 3" key="1">
    <citation type="submission" date="2020-01" db="EMBL/GenBank/DDBJ databases">
        <title>Insect and environment-associated Actinomycetes.</title>
        <authorList>
            <person name="Currrie C."/>
            <person name="Chevrette M."/>
            <person name="Carlson C."/>
            <person name="Stubbendieck R."/>
            <person name="Wendt-Pienkowski E."/>
        </authorList>
    </citation>
    <scope>NUCLEOTIDE SEQUENCE [LARGE SCALE GENOMIC DNA]</scope>
    <source>
        <strain evidence="2 3">SID7754</strain>
    </source>
</reference>
<proteinExistence type="predicted"/>
<dbReference type="RefSeq" id="WP_164193656.1">
    <property type="nucleotide sequence ID" value="NZ_JAAGMR010000300.1"/>
</dbReference>